<dbReference type="OMA" id="LMMRANM"/>
<evidence type="ECO:0000256" key="10">
    <source>
        <dbReference type="SAM" id="Phobius"/>
    </source>
</evidence>
<keyword evidence="10" id="KW-0472">Membrane</keyword>
<evidence type="ECO:0000256" key="5">
    <source>
        <dbReference type="ARBA" id="ARBA00022723"/>
    </source>
</evidence>
<dbReference type="OrthoDB" id="1470350at2759"/>
<dbReference type="InterPro" id="IPR002403">
    <property type="entry name" value="Cyt_P450_E_grp-IV"/>
</dbReference>
<protein>
    <submittedName>
        <fullName evidence="11">Cytochrome P450</fullName>
    </submittedName>
</protein>
<dbReference type="HOGENOM" id="CLU_001570_5_11_1"/>
<gene>
    <name evidence="11" type="ORF">GLOTRDRAFT_97108</name>
</gene>
<dbReference type="GO" id="GO:0016705">
    <property type="term" value="F:oxidoreductase activity, acting on paired donors, with incorporation or reduction of molecular oxygen"/>
    <property type="evidence" value="ECO:0007669"/>
    <property type="project" value="InterPro"/>
</dbReference>
<evidence type="ECO:0000256" key="8">
    <source>
        <dbReference type="ARBA" id="ARBA00023033"/>
    </source>
</evidence>
<comment type="pathway">
    <text evidence="2">Secondary metabolite biosynthesis.</text>
</comment>
<keyword evidence="5 9" id="KW-0479">Metal-binding</keyword>
<dbReference type="PRINTS" id="PR00385">
    <property type="entry name" value="P450"/>
</dbReference>
<dbReference type="SUPFAM" id="SSF48264">
    <property type="entry name" value="Cytochrome P450"/>
    <property type="match status" value="1"/>
</dbReference>
<dbReference type="InterPro" id="IPR001128">
    <property type="entry name" value="Cyt_P450"/>
</dbReference>
<keyword evidence="8" id="KW-0503">Monooxygenase</keyword>
<evidence type="ECO:0000313" key="12">
    <source>
        <dbReference type="Proteomes" id="UP000030669"/>
    </source>
</evidence>
<keyword evidence="7 9" id="KW-0408">Iron</keyword>
<feature type="binding site" description="axial binding residue" evidence="9">
    <location>
        <position position="478"/>
    </location>
    <ligand>
        <name>heme</name>
        <dbReference type="ChEBI" id="CHEBI:30413"/>
    </ligand>
    <ligandPart>
        <name>Fe</name>
        <dbReference type="ChEBI" id="CHEBI:18248"/>
    </ligandPart>
</feature>
<dbReference type="STRING" id="670483.S7PR64"/>
<dbReference type="PRINTS" id="PR00465">
    <property type="entry name" value="EP450IV"/>
</dbReference>
<evidence type="ECO:0000256" key="7">
    <source>
        <dbReference type="ARBA" id="ARBA00023004"/>
    </source>
</evidence>
<dbReference type="Pfam" id="PF00067">
    <property type="entry name" value="p450"/>
    <property type="match status" value="1"/>
</dbReference>
<evidence type="ECO:0000256" key="2">
    <source>
        <dbReference type="ARBA" id="ARBA00005179"/>
    </source>
</evidence>
<dbReference type="CDD" id="cd11069">
    <property type="entry name" value="CYP_FUM15-like"/>
    <property type="match status" value="1"/>
</dbReference>
<dbReference type="EMBL" id="KB469318">
    <property type="protein sequence ID" value="EPQ50326.1"/>
    <property type="molecule type" value="Genomic_DNA"/>
</dbReference>
<organism evidence="11 12">
    <name type="scientific">Gloeophyllum trabeum (strain ATCC 11539 / FP-39264 / Madison 617)</name>
    <name type="common">Brown rot fungus</name>
    <dbReference type="NCBI Taxonomy" id="670483"/>
    <lineage>
        <taxon>Eukaryota</taxon>
        <taxon>Fungi</taxon>
        <taxon>Dikarya</taxon>
        <taxon>Basidiomycota</taxon>
        <taxon>Agaricomycotina</taxon>
        <taxon>Agaricomycetes</taxon>
        <taxon>Gloeophyllales</taxon>
        <taxon>Gloeophyllaceae</taxon>
        <taxon>Gloeophyllum</taxon>
    </lineage>
</organism>
<accession>S7PR64</accession>
<proteinExistence type="inferred from homology"/>
<dbReference type="eggNOG" id="KOG0157">
    <property type="taxonomic scope" value="Eukaryota"/>
</dbReference>
<dbReference type="AlphaFoldDB" id="S7PR64"/>
<dbReference type="GO" id="GO:0020037">
    <property type="term" value="F:heme binding"/>
    <property type="evidence" value="ECO:0007669"/>
    <property type="project" value="InterPro"/>
</dbReference>
<dbReference type="PANTHER" id="PTHR24305">
    <property type="entry name" value="CYTOCHROME P450"/>
    <property type="match status" value="1"/>
</dbReference>
<evidence type="ECO:0000256" key="1">
    <source>
        <dbReference type="ARBA" id="ARBA00001971"/>
    </source>
</evidence>
<dbReference type="GO" id="GO:0005506">
    <property type="term" value="F:iron ion binding"/>
    <property type="evidence" value="ECO:0007669"/>
    <property type="project" value="InterPro"/>
</dbReference>
<dbReference type="PANTHER" id="PTHR24305:SF166">
    <property type="entry name" value="CYTOCHROME P450 12A4, MITOCHONDRIAL-RELATED"/>
    <property type="match status" value="1"/>
</dbReference>
<name>S7PR64_GLOTA</name>
<dbReference type="Proteomes" id="UP000030669">
    <property type="component" value="Unassembled WGS sequence"/>
</dbReference>
<dbReference type="InterPro" id="IPR050121">
    <property type="entry name" value="Cytochrome_P450_monoxygenase"/>
</dbReference>
<keyword evidence="4 9" id="KW-0349">Heme</keyword>
<dbReference type="GO" id="GO:0004497">
    <property type="term" value="F:monooxygenase activity"/>
    <property type="evidence" value="ECO:0007669"/>
    <property type="project" value="UniProtKB-KW"/>
</dbReference>
<dbReference type="Gene3D" id="1.10.630.10">
    <property type="entry name" value="Cytochrome P450"/>
    <property type="match status" value="1"/>
</dbReference>
<dbReference type="InterPro" id="IPR036396">
    <property type="entry name" value="Cyt_P450_sf"/>
</dbReference>
<sequence>MPSTPVALAVAIVFALAAYILRLFTRSYFSPARDIPGPPNPSWLWGNFKDIVFGENWALHQQWFDTYGPVVRYTGLFNGNTVVTRDSRAIHHVLSDPAYEKPPQAQRDLAAIVGGKGLLLVEGHEHRKQNPAFGPTQIREMTDIFVEKSLQLRDIWMSEIAKSSSASNSEKATVDAVSWLSKLTLDVIGLAGFNYHFDALNPAGTTNELNDAFSIIFQTATAFTFFNFAKGYFPILQYLPTERNRKSAQGQAAMNRIGRQLLAEKKAAVLADLRGEKQKVGRDSVQGRDLLSLLVRANMATDLPEGQRMSDEDVLAQVPTFLAAGHETTSTSTTWALYALALAPEVQSKLRAEVLGVSTDMPSMDELMALPYLDAVCRETLRVHAPVPASVRIATRDDVIPTDSKWVDRNGVERQEIRVAKGDIVFIPILVLNRAQAIWGDDAEEFRPERWEKIPEAASKVPGIWGNLMTFLGGQHACIGYRFSIVEMKAILFTLVRAFELELGVPADKIVKRSMIVTRPVDLSEGEGKNRLPLIIRPLRQ</sequence>
<keyword evidence="10" id="KW-1133">Transmembrane helix</keyword>
<feature type="transmembrane region" description="Helical" evidence="10">
    <location>
        <begin position="6"/>
        <end position="24"/>
    </location>
</feature>
<evidence type="ECO:0000313" key="11">
    <source>
        <dbReference type="EMBL" id="EPQ50326.1"/>
    </source>
</evidence>
<evidence type="ECO:0000256" key="9">
    <source>
        <dbReference type="PIRSR" id="PIRSR602403-1"/>
    </source>
</evidence>
<reference evidence="11 12" key="1">
    <citation type="journal article" date="2012" name="Science">
        <title>The Paleozoic origin of enzymatic lignin decomposition reconstructed from 31 fungal genomes.</title>
        <authorList>
            <person name="Floudas D."/>
            <person name="Binder M."/>
            <person name="Riley R."/>
            <person name="Barry K."/>
            <person name="Blanchette R.A."/>
            <person name="Henrissat B."/>
            <person name="Martinez A.T."/>
            <person name="Otillar R."/>
            <person name="Spatafora J.W."/>
            <person name="Yadav J.S."/>
            <person name="Aerts A."/>
            <person name="Benoit I."/>
            <person name="Boyd A."/>
            <person name="Carlson A."/>
            <person name="Copeland A."/>
            <person name="Coutinho P.M."/>
            <person name="de Vries R.P."/>
            <person name="Ferreira P."/>
            <person name="Findley K."/>
            <person name="Foster B."/>
            <person name="Gaskell J."/>
            <person name="Glotzer D."/>
            <person name="Gorecki P."/>
            <person name="Heitman J."/>
            <person name="Hesse C."/>
            <person name="Hori C."/>
            <person name="Igarashi K."/>
            <person name="Jurgens J.A."/>
            <person name="Kallen N."/>
            <person name="Kersten P."/>
            <person name="Kohler A."/>
            <person name="Kuees U."/>
            <person name="Kumar T.K.A."/>
            <person name="Kuo A."/>
            <person name="LaButti K."/>
            <person name="Larrondo L.F."/>
            <person name="Lindquist E."/>
            <person name="Ling A."/>
            <person name="Lombard V."/>
            <person name="Lucas S."/>
            <person name="Lundell T."/>
            <person name="Martin R."/>
            <person name="McLaughlin D.J."/>
            <person name="Morgenstern I."/>
            <person name="Morin E."/>
            <person name="Murat C."/>
            <person name="Nagy L.G."/>
            <person name="Nolan M."/>
            <person name="Ohm R.A."/>
            <person name="Patyshakuliyeva A."/>
            <person name="Rokas A."/>
            <person name="Ruiz-Duenas F.J."/>
            <person name="Sabat G."/>
            <person name="Salamov A."/>
            <person name="Samejima M."/>
            <person name="Schmutz J."/>
            <person name="Slot J.C."/>
            <person name="St John F."/>
            <person name="Stenlid J."/>
            <person name="Sun H."/>
            <person name="Sun S."/>
            <person name="Syed K."/>
            <person name="Tsang A."/>
            <person name="Wiebenga A."/>
            <person name="Young D."/>
            <person name="Pisabarro A."/>
            <person name="Eastwood D.C."/>
            <person name="Martin F."/>
            <person name="Cullen D."/>
            <person name="Grigoriev I.V."/>
            <person name="Hibbett D.S."/>
        </authorList>
    </citation>
    <scope>NUCLEOTIDE SEQUENCE [LARGE SCALE GENOMIC DNA]</scope>
    <source>
        <strain evidence="11 12">ATCC 11539</strain>
    </source>
</reference>
<dbReference type="RefSeq" id="XP_007871237.1">
    <property type="nucleotide sequence ID" value="XM_007873046.1"/>
</dbReference>
<evidence type="ECO:0000256" key="4">
    <source>
        <dbReference type="ARBA" id="ARBA00022617"/>
    </source>
</evidence>
<keyword evidence="10" id="KW-0812">Transmembrane</keyword>
<comment type="cofactor">
    <cofactor evidence="1 9">
        <name>heme</name>
        <dbReference type="ChEBI" id="CHEBI:30413"/>
    </cofactor>
</comment>
<evidence type="ECO:0000256" key="6">
    <source>
        <dbReference type="ARBA" id="ARBA00023002"/>
    </source>
</evidence>
<dbReference type="GeneID" id="19309951"/>
<evidence type="ECO:0000256" key="3">
    <source>
        <dbReference type="ARBA" id="ARBA00010617"/>
    </source>
</evidence>
<keyword evidence="12" id="KW-1185">Reference proteome</keyword>
<keyword evidence="6" id="KW-0560">Oxidoreductase</keyword>
<dbReference type="KEGG" id="gtr:GLOTRDRAFT_97108"/>
<comment type="similarity">
    <text evidence="3">Belongs to the cytochrome P450 family.</text>
</comment>